<name>A0ABY9Q908_GEOTD</name>
<proteinExistence type="predicted"/>
<dbReference type="RefSeq" id="WP_272880228.1">
    <property type="nucleotide sequence ID" value="NZ_CP133461.1"/>
</dbReference>
<gene>
    <name evidence="1" type="ORF">HSX42_12045</name>
</gene>
<accession>A0ABY9Q908</accession>
<evidence type="ECO:0000313" key="1">
    <source>
        <dbReference type="EMBL" id="WMV75018.1"/>
    </source>
</evidence>
<protein>
    <submittedName>
        <fullName evidence="1">Uncharacterized protein</fullName>
    </submittedName>
</protein>
<dbReference type="Proteomes" id="UP001297580">
    <property type="component" value="Chromosome"/>
</dbReference>
<dbReference type="EMBL" id="CP133461">
    <property type="protein sequence ID" value="WMV75018.1"/>
    <property type="molecule type" value="Genomic_DNA"/>
</dbReference>
<organism evidence="1 2">
    <name type="scientific">Geobacillus thermodenitrificans</name>
    <dbReference type="NCBI Taxonomy" id="33940"/>
    <lineage>
        <taxon>Bacteria</taxon>
        <taxon>Bacillati</taxon>
        <taxon>Bacillota</taxon>
        <taxon>Bacilli</taxon>
        <taxon>Bacillales</taxon>
        <taxon>Anoxybacillaceae</taxon>
        <taxon>Geobacillus</taxon>
    </lineage>
</organism>
<evidence type="ECO:0000313" key="2">
    <source>
        <dbReference type="Proteomes" id="UP001297580"/>
    </source>
</evidence>
<sequence length="44" mass="5115">MNMECPRCGCENAQYKVVEVVEGKGYVWEAACEECGWEDTKYEF</sequence>
<reference evidence="1 2" key="1">
    <citation type="submission" date="2023-08" db="EMBL/GenBank/DDBJ databases">
        <title>Complete genome sequence of Geobacillus thermodenitrificans K1041, a genetically tractable strain representative of the genus Geobacillus.</title>
        <authorList>
            <person name="Kani S."/>
            <person name="Suzuki H."/>
        </authorList>
    </citation>
    <scope>NUCLEOTIDE SEQUENCE [LARGE SCALE GENOMIC DNA]</scope>
    <source>
        <strain evidence="1 2">K1041</strain>
    </source>
</reference>
<keyword evidence="2" id="KW-1185">Reference proteome</keyword>